<accession>A0A7C9E0F3</accession>
<name>A0A7C9E0F3_OPUST</name>
<proteinExistence type="predicted"/>
<reference evidence="1" key="2">
    <citation type="submission" date="2020-07" db="EMBL/GenBank/DDBJ databases">
        <authorList>
            <person name="Vera ALvarez R."/>
            <person name="Arias-Moreno D.M."/>
            <person name="Jimenez-Jacinto V."/>
            <person name="Jimenez-Bremont J.F."/>
            <person name="Swaminathan K."/>
            <person name="Moose S.P."/>
            <person name="Guerrero-Gonzalez M.L."/>
            <person name="Marino-Ramirez L."/>
            <person name="Landsman D."/>
            <person name="Rodriguez-Kessler M."/>
            <person name="Delgado-Sanchez P."/>
        </authorList>
    </citation>
    <scope>NUCLEOTIDE SEQUENCE</scope>
    <source>
        <tissue evidence="1">Cladode</tissue>
    </source>
</reference>
<dbReference type="AlphaFoldDB" id="A0A7C9E0F3"/>
<evidence type="ECO:0000313" key="1">
    <source>
        <dbReference type="EMBL" id="MBA4653183.1"/>
    </source>
</evidence>
<dbReference type="EMBL" id="GISG01177849">
    <property type="protein sequence ID" value="MBA4653183.1"/>
    <property type="molecule type" value="Transcribed_RNA"/>
</dbReference>
<sequence>MWKGHIHKRQLLMLIARVLRIQLKCIQVPVLALVSLRGSISLVIMRRNPSWVSSSTPLSKPPSLLLSPTAGLFQSIHSSSPLMLLFCLTKRLFMTLAGIHLTLSAPHSPTLIV</sequence>
<organism evidence="1">
    <name type="scientific">Opuntia streptacantha</name>
    <name type="common">Prickly pear cactus</name>
    <name type="synonym">Opuntia cardona</name>
    <dbReference type="NCBI Taxonomy" id="393608"/>
    <lineage>
        <taxon>Eukaryota</taxon>
        <taxon>Viridiplantae</taxon>
        <taxon>Streptophyta</taxon>
        <taxon>Embryophyta</taxon>
        <taxon>Tracheophyta</taxon>
        <taxon>Spermatophyta</taxon>
        <taxon>Magnoliopsida</taxon>
        <taxon>eudicotyledons</taxon>
        <taxon>Gunneridae</taxon>
        <taxon>Pentapetalae</taxon>
        <taxon>Caryophyllales</taxon>
        <taxon>Cactineae</taxon>
        <taxon>Cactaceae</taxon>
        <taxon>Opuntioideae</taxon>
        <taxon>Opuntia</taxon>
    </lineage>
</organism>
<reference evidence="1" key="1">
    <citation type="journal article" date="2013" name="J. Plant Res.">
        <title>Effect of fungi and light on seed germination of three Opuntia species from semiarid lands of central Mexico.</title>
        <authorList>
            <person name="Delgado-Sanchez P."/>
            <person name="Jimenez-Bremont J.F."/>
            <person name="Guerrero-Gonzalez Mde L."/>
            <person name="Flores J."/>
        </authorList>
    </citation>
    <scope>NUCLEOTIDE SEQUENCE</scope>
    <source>
        <tissue evidence="1">Cladode</tissue>
    </source>
</reference>
<protein>
    <submittedName>
        <fullName evidence="1">Uncharacterized protein</fullName>
    </submittedName>
</protein>